<evidence type="ECO:0008006" key="3">
    <source>
        <dbReference type="Google" id="ProtNLM"/>
    </source>
</evidence>
<sequence>MNAMDYFYQGQQLATLTQDSEYFSILSNGAQALALLRKAHDRAESGVVASDPSGSLIAVRFLKTDVRKTYSVYGHTLATTAVPLGFTGAHCDSFTEHYLLGNGYRAYNPVQMRFNSPDSWSPFGEGGLNAYAYGSGDPVNGSDPSGHAYIGRVKIIQPGLHAYYKKGFFGGKKELRIIMHGRPGSGEYNGTVKAAGAIIADLKAGGVDPSKHTTRFYTCFSATPNPATQSSLIQDFSRLTGKPAIGYDGTVSIAAETQHARRTSSSPTMVFKHFKKNPHPPEHPDYSTFTSTAVKALPQSATATSIRR</sequence>
<dbReference type="NCBIfam" id="TIGR03696">
    <property type="entry name" value="Rhs_assc_core"/>
    <property type="match status" value="1"/>
</dbReference>
<proteinExistence type="predicted"/>
<dbReference type="EMBL" id="UNOZ01000013">
    <property type="protein sequence ID" value="SYX90013.1"/>
    <property type="molecule type" value="Genomic_DNA"/>
</dbReference>
<gene>
    <name evidence="1" type="ORF">CCOS865_02279</name>
</gene>
<evidence type="ECO:0000313" key="1">
    <source>
        <dbReference type="EMBL" id="SYX90013.1"/>
    </source>
</evidence>
<dbReference type="InterPro" id="IPR022385">
    <property type="entry name" value="Rhs_assc_core"/>
</dbReference>
<dbReference type="SUPFAM" id="SSF56399">
    <property type="entry name" value="ADP-ribosylation"/>
    <property type="match status" value="1"/>
</dbReference>
<dbReference type="AlphaFoldDB" id="A0A383RT88"/>
<protein>
    <recommendedName>
        <fullName evidence="3">RHS repeat-associated core domain-containing protein</fullName>
    </recommendedName>
</protein>
<dbReference type="Proteomes" id="UP000263595">
    <property type="component" value="Unassembled WGS sequence"/>
</dbReference>
<organism evidence="1 2">
    <name type="scientific">Pseudomonas reidholzensis</name>
    <dbReference type="NCBI Taxonomy" id="1785162"/>
    <lineage>
        <taxon>Bacteria</taxon>
        <taxon>Pseudomonadati</taxon>
        <taxon>Pseudomonadota</taxon>
        <taxon>Gammaproteobacteria</taxon>
        <taxon>Pseudomonadales</taxon>
        <taxon>Pseudomonadaceae</taxon>
        <taxon>Pseudomonas</taxon>
    </lineage>
</organism>
<name>A0A383RT88_9PSED</name>
<dbReference type="Gene3D" id="2.180.10.10">
    <property type="entry name" value="RHS repeat-associated core"/>
    <property type="match status" value="1"/>
</dbReference>
<keyword evidence="2" id="KW-1185">Reference proteome</keyword>
<reference evidence="2" key="1">
    <citation type="submission" date="2018-08" db="EMBL/GenBank/DDBJ databases">
        <authorList>
            <person name="Blom J."/>
        </authorList>
    </citation>
    <scope>NUCLEOTIDE SEQUENCE [LARGE SCALE GENOMIC DNA]</scope>
    <source>
        <strain evidence="2">CCOS 865</strain>
    </source>
</reference>
<accession>A0A383RT88</accession>
<evidence type="ECO:0000313" key="2">
    <source>
        <dbReference type="Proteomes" id="UP000263595"/>
    </source>
</evidence>